<proteinExistence type="predicted"/>
<gene>
    <name evidence="1" type="ORF">MGSAQ_002006</name>
</gene>
<feature type="non-terminal residue" evidence="1">
    <location>
        <position position="32"/>
    </location>
</feature>
<reference evidence="1" key="1">
    <citation type="submission" date="2013-11" db="EMBL/GenBank/DDBJ databases">
        <title>Microbial diversity, functional groups and degradation webs in Northern and Southern Mediterranean and Red Sea marine crude oil polluted sites.</title>
        <authorList>
            <person name="Daffonchio D."/>
            <person name="Mapelli F."/>
            <person name="Ferrer M."/>
            <person name="Richter M."/>
            <person name="Cherif A."/>
            <person name="Malkawi H.I."/>
            <person name="Yakimov M.M."/>
            <person name="Abdel-Fattah Y.R."/>
            <person name="Blaghen M."/>
            <person name="Golyshin P.N."/>
            <person name="Kalogerakis N."/>
            <person name="Boon N."/>
            <person name="Magagnini M."/>
            <person name="Fava F."/>
        </authorList>
    </citation>
    <scope>NUCLEOTIDE SEQUENCE</scope>
</reference>
<name>A0A1B6NSR8_9ZZZZ</name>
<accession>A0A1B6NSR8</accession>
<dbReference type="EMBL" id="AYSL01001109">
    <property type="protein sequence ID" value="KTF06499.1"/>
    <property type="molecule type" value="Genomic_DNA"/>
</dbReference>
<organism evidence="1">
    <name type="scientific">marine sediment metagenome</name>
    <dbReference type="NCBI Taxonomy" id="412755"/>
    <lineage>
        <taxon>unclassified sequences</taxon>
        <taxon>metagenomes</taxon>
        <taxon>ecological metagenomes</taxon>
    </lineage>
</organism>
<sequence length="32" mass="3065">MANLIKKSIVAGLLLGTSSMASAATTSAGGIE</sequence>
<protein>
    <submittedName>
        <fullName evidence="1">Secreted protein</fullName>
    </submittedName>
</protein>
<dbReference type="AlphaFoldDB" id="A0A1B6NSR8"/>
<comment type="caution">
    <text evidence="1">The sequence shown here is derived from an EMBL/GenBank/DDBJ whole genome shotgun (WGS) entry which is preliminary data.</text>
</comment>
<evidence type="ECO:0000313" key="1">
    <source>
        <dbReference type="EMBL" id="KTF06499.1"/>
    </source>
</evidence>